<protein>
    <submittedName>
        <fullName evidence="1">Uncharacterized protein</fullName>
    </submittedName>
</protein>
<reference evidence="1 2" key="1">
    <citation type="submission" date="2021-01" db="EMBL/GenBank/DDBJ databases">
        <title>WGS of actinomycetes isolated from Thailand.</title>
        <authorList>
            <person name="Thawai C."/>
        </authorList>
    </citation>
    <scope>NUCLEOTIDE SEQUENCE [LARGE SCALE GENOMIC DNA]</scope>
    <source>
        <strain evidence="1 2">CA3R110</strain>
    </source>
</reference>
<gene>
    <name evidence="1" type="ORF">JK364_51975</name>
</gene>
<organism evidence="1 2">
    <name type="scientific">Streptomyces endocoffeicus</name>
    <dbReference type="NCBI Taxonomy" id="2898945"/>
    <lineage>
        <taxon>Bacteria</taxon>
        <taxon>Bacillati</taxon>
        <taxon>Actinomycetota</taxon>
        <taxon>Actinomycetes</taxon>
        <taxon>Kitasatosporales</taxon>
        <taxon>Streptomycetaceae</taxon>
        <taxon>Streptomyces</taxon>
    </lineage>
</organism>
<dbReference type="EMBL" id="JAERRG010000062">
    <property type="protein sequence ID" value="MBL1120725.1"/>
    <property type="molecule type" value="Genomic_DNA"/>
</dbReference>
<evidence type="ECO:0000313" key="2">
    <source>
        <dbReference type="Proteomes" id="UP000621510"/>
    </source>
</evidence>
<proteinExistence type="predicted"/>
<comment type="caution">
    <text evidence="1">The sequence shown here is derived from an EMBL/GenBank/DDBJ whole genome shotgun (WGS) entry which is preliminary data.</text>
</comment>
<dbReference type="Proteomes" id="UP000621510">
    <property type="component" value="Unassembled WGS sequence"/>
</dbReference>
<sequence>MTRAQVREVDTYAEAWSNGRRTLIELCRLAGWDVPGHVAGAPGEVMAYHLNRGLVHVRGHRPARGTTDCVRAVAADIVAVRRLLRQLDEELREDLVAADRAGRDENGEPQRGHCEDLVRAAEGGMSRVPVFKVLGVADILGDAQEAYAQDAPAAPCSPHCALLRAGDNVVLRVDPDGTSFPAAYNWVAPMVELLRDAGLSAAWDGPSHQLLDVLAAGKEDATITRAA</sequence>
<evidence type="ECO:0000313" key="1">
    <source>
        <dbReference type="EMBL" id="MBL1120725.1"/>
    </source>
</evidence>
<accession>A0ABS1Q7T5</accession>
<keyword evidence="2" id="KW-1185">Reference proteome</keyword>
<dbReference type="RefSeq" id="WP_201858482.1">
    <property type="nucleotide sequence ID" value="NZ_JAERRG010000062.1"/>
</dbReference>
<name>A0ABS1Q7T5_9ACTN</name>